<accession>A0A1I7FUV3</accession>
<protein>
    <submittedName>
        <fullName evidence="1">TIR domain-containing protein</fullName>
    </submittedName>
</protein>
<organism evidence="1 2">
    <name type="scientific">Pustulibacterium marinum</name>
    <dbReference type="NCBI Taxonomy" id="1224947"/>
    <lineage>
        <taxon>Bacteria</taxon>
        <taxon>Pseudomonadati</taxon>
        <taxon>Bacteroidota</taxon>
        <taxon>Flavobacteriia</taxon>
        <taxon>Flavobacteriales</taxon>
        <taxon>Flavobacteriaceae</taxon>
        <taxon>Pustulibacterium</taxon>
    </lineage>
</organism>
<dbReference type="AlphaFoldDB" id="A0A1I7FUV3"/>
<dbReference type="GO" id="GO:0007165">
    <property type="term" value="P:signal transduction"/>
    <property type="evidence" value="ECO:0007669"/>
    <property type="project" value="InterPro"/>
</dbReference>
<name>A0A1I7FUV3_9FLAO</name>
<dbReference type="OrthoDB" id="122965at2"/>
<dbReference type="Proteomes" id="UP000199138">
    <property type="component" value="Unassembled WGS sequence"/>
</dbReference>
<dbReference type="InterPro" id="IPR035897">
    <property type="entry name" value="Toll_tir_struct_dom_sf"/>
</dbReference>
<sequence>MKVFLSWSGQTSHKVATILRDWIPSVIQSVVPYVSSEDIDKGTRWSTDIAKELEDSAFGILCVTKDNIDAPWLTFEAGALSKKLEKSYVSPFLFDIKRAEIDGPILQFQSTVFEKEDIKKLLKTINKACGDDKLSDERFEKSFEVWYPNLEKELTALKKKTKAEENPVEETPENFNQQMLEEILELSRINQRILRDPESILPPDYLRYALEKSKSNEKDNSLLREKEIIAQELNHLIYRLKELTFKYKELEKPIDEEFENNVHRLTSVIDHLEFINRKSNRLRR</sequence>
<gene>
    <name evidence="1" type="ORF">SAMN05216480_102254</name>
</gene>
<dbReference type="RefSeq" id="WP_093023962.1">
    <property type="nucleotide sequence ID" value="NZ_FPBK01000002.1"/>
</dbReference>
<proteinExistence type="predicted"/>
<evidence type="ECO:0000313" key="2">
    <source>
        <dbReference type="Proteomes" id="UP000199138"/>
    </source>
</evidence>
<keyword evidence="2" id="KW-1185">Reference proteome</keyword>
<dbReference type="Gene3D" id="3.40.50.10140">
    <property type="entry name" value="Toll/interleukin-1 receptor homology (TIR) domain"/>
    <property type="match status" value="1"/>
</dbReference>
<dbReference type="STRING" id="1224947.SAMN05216480_102254"/>
<reference evidence="1 2" key="1">
    <citation type="submission" date="2016-10" db="EMBL/GenBank/DDBJ databases">
        <authorList>
            <person name="de Groot N.N."/>
        </authorList>
    </citation>
    <scope>NUCLEOTIDE SEQUENCE [LARGE SCALE GENOMIC DNA]</scope>
    <source>
        <strain evidence="1 2">CGMCC 1.12333</strain>
    </source>
</reference>
<evidence type="ECO:0000313" key="1">
    <source>
        <dbReference type="EMBL" id="SFU39938.1"/>
    </source>
</evidence>
<dbReference type="EMBL" id="FPBK01000002">
    <property type="protein sequence ID" value="SFU39938.1"/>
    <property type="molecule type" value="Genomic_DNA"/>
</dbReference>
<dbReference type="SUPFAM" id="SSF52200">
    <property type="entry name" value="Toll/Interleukin receptor TIR domain"/>
    <property type="match status" value="1"/>
</dbReference>